<accession>A0A1X1QXY0</accession>
<evidence type="ECO:0000256" key="1">
    <source>
        <dbReference type="SAM" id="SignalP"/>
    </source>
</evidence>
<dbReference type="STRING" id="56425.AWB93_20415"/>
<keyword evidence="1" id="KW-0732">Signal</keyword>
<feature type="chain" id="PRO_5038535495" evidence="1">
    <location>
        <begin position="18"/>
        <end position="89"/>
    </location>
</feature>
<dbReference type="EMBL" id="LQOK01000044">
    <property type="protein sequence ID" value="ORU96321.1"/>
    <property type="molecule type" value="Genomic_DNA"/>
</dbReference>
<evidence type="ECO:0000313" key="2">
    <source>
        <dbReference type="EMBL" id="ORU96321.1"/>
    </source>
</evidence>
<protein>
    <submittedName>
        <fullName evidence="2">Uncharacterized protein</fullName>
    </submittedName>
</protein>
<organism evidence="2 3">
    <name type="scientific">Mycobacterium bohemicum</name>
    <dbReference type="NCBI Taxonomy" id="56425"/>
    <lineage>
        <taxon>Bacteria</taxon>
        <taxon>Bacillati</taxon>
        <taxon>Actinomycetota</taxon>
        <taxon>Actinomycetes</taxon>
        <taxon>Mycobacteriales</taxon>
        <taxon>Mycobacteriaceae</taxon>
        <taxon>Mycobacterium</taxon>
    </lineage>
</organism>
<comment type="caution">
    <text evidence="2">The sequence shown here is derived from an EMBL/GenBank/DDBJ whole genome shotgun (WGS) entry which is preliminary data.</text>
</comment>
<dbReference type="Proteomes" id="UP000193990">
    <property type="component" value="Unassembled WGS sequence"/>
</dbReference>
<feature type="signal peptide" evidence="1">
    <location>
        <begin position="1"/>
        <end position="17"/>
    </location>
</feature>
<evidence type="ECO:0000313" key="3">
    <source>
        <dbReference type="Proteomes" id="UP000193990"/>
    </source>
</evidence>
<name>A0A1X1QXY0_MYCBE</name>
<sequence>MKTVAIAADTSSAAAAAMPVVPPAAPAAASLSVVPIVATSVAAVDMTSGHASKYDMGHPYHGNDNGMPQTAVVGRRHARRAMLPASGRR</sequence>
<gene>
    <name evidence="2" type="ORF">AWB93_20415</name>
</gene>
<proteinExistence type="predicted"/>
<keyword evidence="3" id="KW-1185">Reference proteome</keyword>
<reference evidence="2 3" key="1">
    <citation type="submission" date="2016-01" db="EMBL/GenBank/DDBJ databases">
        <title>The new phylogeny of the genus Mycobacterium.</title>
        <authorList>
            <person name="Tarcisio F."/>
            <person name="Conor M."/>
            <person name="Antonella G."/>
            <person name="Elisabetta G."/>
            <person name="Giulia F.S."/>
            <person name="Sara T."/>
            <person name="Anna F."/>
            <person name="Clotilde B."/>
            <person name="Roberto B."/>
            <person name="Veronica D.S."/>
            <person name="Fabio R."/>
            <person name="Monica P."/>
            <person name="Olivier J."/>
            <person name="Enrico T."/>
            <person name="Nicola S."/>
        </authorList>
    </citation>
    <scope>NUCLEOTIDE SEQUENCE [LARGE SCALE GENOMIC DNA]</scope>
    <source>
        <strain evidence="2 3">DSM 44277</strain>
    </source>
</reference>
<dbReference type="AlphaFoldDB" id="A0A1X1QXY0"/>